<proteinExistence type="predicted"/>
<sequence>MMHMANIHVNLDLDSYDILIERGLIHKVGPMIKELTDADKVVVITEDSVGKQYAAKLNKTLHAAKNLSIRFITVPEGEACKTLRVLSAVYEAIANFGLDRGDAIIGFGGGAVGNMAGFAAATYLGGIQYIHIPTSLTAQLGTAIGGNVSIDMPGSKNLVSSIAQPRGIFIDPDLLATLPKAEFHKGLAEAVKIACIQDKDLFIIFEQAKNDVDLRKRLPEIIERCCRIKARYSEKDEFAEGSRMLLDFGNTIAHAIEGYNRYDGTYNHGEALAIGMYLITRQAEKLGLTQKGCAERIKYVLEFLELPIQTDISAADLMLYMTNDMKIWGNMIRLVLLKTIGQAYLHPVPLKELDKHIITEIDA</sequence>
<evidence type="ECO:0000256" key="6">
    <source>
        <dbReference type="ARBA" id="ARBA00023141"/>
    </source>
</evidence>
<evidence type="ECO:0000259" key="9">
    <source>
        <dbReference type="Pfam" id="PF01761"/>
    </source>
</evidence>
<gene>
    <name evidence="11" type="ORF">DX915_03780</name>
</gene>
<keyword evidence="7" id="KW-0456">Lyase</keyword>
<evidence type="ECO:0000256" key="5">
    <source>
        <dbReference type="ARBA" id="ARBA00023027"/>
    </source>
</evidence>
<dbReference type="EMBL" id="QWKU01000001">
    <property type="protein sequence ID" value="RID94636.1"/>
    <property type="molecule type" value="Genomic_DNA"/>
</dbReference>
<evidence type="ECO:0000256" key="7">
    <source>
        <dbReference type="ARBA" id="ARBA00023239"/>
    </source>
</evidence>
<comment type="cofactor">
    <cofactor evidence="2">
        <name>Co(2+)</name>
        <dbReference type="ChEBI" id="CHEBI:48828"/>
    </cofactor>
</comment>
<feature type="domain" description="3-dehydroquinate synthase N-terminal" evidence="9">
    <location>
        <begin position="72"/>
        <end position="184"/>
    </location>
</feature>
<evidence type="ECO:0000256" key="1">
    <source>
        <dbReference type="ARBA" id="ARBA00001911"/>
    </source>
</evidence>
<feature type="domain" description="3-dehydroquinate synthase C-terminal" evidence="10">
    <location>
        <begin position="186"/>
        <end position="326"/>
    </location>
</feature>
<dbReference type="Pfam" id="PF24621">
    <property type="entry name" value="DHQS_C"/>
    <property type="match status" value="1"/>
</dbReference>
<keyword evidence="6" id="KW-0057">Aromatic amino acid biosynthesis</keyword>
<dbReference type="PIRSF" id="PIRSF001455">
    <property type="entry name" value="DHQ_synth"/>
    <property type="match status" value="1"/>
</dbReference>
<dbReference type="InterPro" id="IPR030963">
    <property type="entry name" value="DHQ_synth_fam"/>
</dbReference>
<dbReference type="PANTHER" id="PTHR43622">
    <property type="entry name" value="3-DEHYDROQUINATE SYNTHASE"/>
    <property type="match status" value="1"/>
</dbReference>
<evidence type="ECO:0000313" key="11">
    <source>
        <dbReference type="EMBL" id="RID94636.1"/>
    </source>
</evidence>
<comment type="caution">
    <text evidence="11">The sequence shown here is derived from an EMBL/GenBank/DDBJ whole genome shotgun (WGS) entry which is preliminary data.</text>
</comment>
<evidence type="ECO:0000256" key="3">
    <source>
        <dbReference type="ARBA" id="ARBA00022605"/>
    </source>
</evidence>
<keyword evidence="3" id="KW-0028">Amino-acid biosynthesis</keyword>
<evidence type="ECO:0000259" key="10">
    <source>
        <dbReference type="Pfam" id="PF24621"/>
    </source>
</evidence>
<evidence type="ECO:0000313" key="12">
    <source>
        <dbReference type="Proteomes" id="UP000266262"/>
    </source>
</evidence>
<dbReference type="InterPro" id="IPR030960">
    <property type="entry name" value="DHQS/DOIS_N"/>
</dbReference>
<protein>
    <submittedName>
        <fullName evidence="11">3-dehydroquinate synthase</fullName>
    </submittedName>
</protein>
<evidence type="ECO:0000256" key="2">
    <source>
        <dbReference type="ARBA" id="ARBA00001941"/>
    </source>
</evidence>
<dbReference type="Gene3D" id="1.20.1090.10">
    <property type="entry name" value="Dehydroquinate synthase-like - alpha domain"/>
    <property type="match status" value="1"/>
</dbReference>
<dbReference type="Gene3D" id="3.40.50.1970">
    <property type="match status" value="1"/>
</dbReference>
<evidence type="ECO:0000256" key="4">
    <source>
        <dbReference type="ARBA" id="ARBA00022723"/>
    </source>
</evidence>
<keyword evidence="5" id="KW-0520">NAD</keyword>
<dbReference type="CDD" id="cd08195">
    <property type="entry name" value="DHQS"/>
    <property type="match status" value="1"/>
</dbReference>
<keyword evidence="4" id="KW-0479">Metal-binding</keyword>
<dbReference type="SUPFAM" id="SSF56796">
    <property type="entry name" value="Dehydroquinate synthase-like"/>
    <property type="match status" value="1"/>
</dbReference>
<dbReference type="PANTHER" id="PTHR43622:SF7">
    <property type="entry name" value="3-DEHYDROQUINATE SYNTHASE, CHLOROPLASTIC"/>
    <property type="match status" value="1"/>
</dbReference>
<dbReference type="InterPro" id="IPR050071">
    <property type="entry name" value="Dehydroquinate_synthase"/>
</dbReference>
<dbReference type="InterPro" id="IPR056179">
    <property type="entry name" value="DHQS_C"/>
</dbReference>
<keyword evidence="12" id="KW-1185">Reference proteome</keyword>
<keyword evidence="8" id="KW-0170">Cobalt</keyword>
<name>A0ABX9MAK8_9FIRM</name>
<accession>A0ABX9MAK8</accession>
<dbReference type="Pfam" id="PF01761">
    <property type="entry name" value="DHQ_synthase"/>
    <property type="match status" value="1"/>
</dbReference>
<evidence type="ECO:0000256" key="8">
    <source>
        <dbReference type="ARBA" id="ARBA00023285"/>
    </source>
</evidence>
<dbReference type="Proteomes" id="UP000266262">
    <property type="component" value="Unassembled WGS sequence"/>
</dbReference>
<reference evidence="11 12" key="1">
    <citation type="submission" date="2018-08" db="EMBL/GenBank/DDBJ databases">
        <title>Draft genome sequence of Dialister pneumosintes KCOM 1685.</title>
        <authorList>
            <person name="Kook J.-K."/>
            <person name="Park S.-N."/>
            <person name="Lim Y.K."/>
        </authorList>
    </citation>
    <scope>NUCLEOTIDE SEQUENCE [LARGE SCALE GENOMIC DNA]</scope>
    <source>
        <strain evidence="11 12">KCOM 1685</strain>
    </source>
</reference>
<organism evidence="11 12">
    <name type="scientific">Dialister pneumosintes</name>
    <dbReference type="NCBI Taxonomy" id="39950"/>
    <lineage>
        <taxon>Bacteria</taxon>
        <taxon>Bacillati</taxon>
        <taxon>Bacillota</taxon>
        <taxon>Negativicutes</taxon>
        <taxon>Veillonellales</taxon>
        <taxon>Veillonellaceae</taxon>
        <taxon>Dialister</taxon>
    </lineage>
</organism>
<comment type="cofactor">
    <cofactor evidence="1">
        <name>NAD(+)</name>
        <dbReference type="ChEBI" id="CHEBI:57540"/>
    </cofactor>
</comment>